<dbReference type="RefSeq" id="WP_090598490.1">
    <property type="nucleotide sequence ID" value="NZ_FNCS01000017.1"/>
</dbReference>
<dbReference type="AlphaFoldDB" id="A0A1G7Z4S8"/>
<dbReference type="Gene3D" id="3.30.70.100">
    <property type="match status" value="1"/>
</dbReference>
<dbReference type="GO" id="GO:0004497">
    <property type="term" value="F:monooxygenase activity"/>
    <property type="evidence" value="ECO:0007669"/>
    <property type="project" value="UniProtKB-KW"/>
</dbReference>
<dbReference type="InterPro" id="IPR007138">
    <property type="entry name" value="ABM_dom"/>
</dbReference>
<dbReference type="Proteomes" id="UP000199495">
    <property type="component" value="Unassembled WGS sequence"/>
</dbReference>
<dbReference type="Pfam" id="PF03992">
    <property type="entry name" value="ABM"/>
    <property type="match status" value="1"/>
</dbReference>
<gene>
    <name evidence="2" type="ORF">SAMN04487974_11764</name>
</gene>
<sequence>MIAVIFEVVPNEGQHDRYLDTAAALRPVLEQIDGFISVERFQSLSDPQKILSLSFFRDEDAAQRWRATEEHRAAQALGRGGVFADYRLRVAHVVRSYSLNERAGAPIDSLRYHDMQAR</sequence>
<dbReference type="InterPro" id="IPR011008">
    <property type="entry name" value="Dimeric_a/b-barrel"/>
</dbReference>
<name>A0A1G7Z4S8_9HYPH</name>
<keyword evidence="2" id="KW-0503">Monooxygenase</keyword>
<evidence type="ECO:0000313" key="2">
    <source>
        <dbReference type="EMBL" id="SDH03723.1"/>
    </source>
</evidence>
<accession>A0A1G7Z4S8</accession>
<dbReference type="InterPro" id="IPR052936">
    <property type="entry name" value="Jasmonate_Hydroxylase-like"/>
</dbReference>
<reference evidence="2 3" key="1">
    <citation type="submission" date="2016-10" db="EMBL/GenBank/DDBJ databases">
        <authorList>
            <person name="de Groot N.N."/>
        </authorList>
    </citation>
    <scope>NUCLEOTIDE SEQUENCE [LARGE SCALE GENOMIC DNA]</scope>
    <source>
        <strain evidence="2 3">CGMCC 1.10267</strain>
    </source>
</reference>
<feature type="domain" description="ABM" evidence="1">
    <location>
        <begin position="2"/>
        <end position="90"/>
    </location>
</feature>
<dbReference type="OrthoDB" id="9797060at2"/>
<keyword evidence="3" id="KW-1185">Reference proteome</keyword>
<dbReference type="PANTHER" id="PTHR37811:SF2">
    <property type="entry name" value="ABM DOMAIN-CONTAINING PROTEIN"/>
    <property type="match status" value="1"/>
</dbReference>
<dbReference type="EMBL" id="FNCS01000017">
    <property type="protein sequence ID" value="SDH03723.1"/>
    <property type="molecule type" value="Genomic_DNA"/>
</dbReference>
<evidence type="ECO:0000259" key="1">
    <source>
        <dbReference type="PROSITE" id="PS51725"/>
    </source>
</evidence>
<dbReference type="PANTHER" id="PTHR37811">
    <property type="entry name" value="BLL5343 PROTEIN"/>
    <property type="match status" value="1"/>
</dbReference>
<proteinExistence type="predicted"/>
<organism evidence="2 3">
    <name type="scientific">Pelagibacterium luteolum</name>
    <dbReference type="NCBI Taxonomy" id="440168"/>
    <lineage>
        <taxon>Bacteria</taxon>
        <taxon>Pseudomonadati</taxon>
        <taxon>Pseudomonadota</taxon>
        <taxon>Alphaproteobacteria</taxon>
        <taxon>Hyphomicrobiales</taxon>
        <taxon>Devosiaceae</taxon>
        <taxon>Pelagibacterium</taxon>
    </lineage>
</organism>
<keyword evidence="2" id="KW-0560">Oxidoreductase</keyword>
<dbReference type="STRING" id="440168.SAMN04487974_11764"/>
<protein>
    <submittedName>
        <fullName evidence="2">Heme-degrading monooxygenase HmoA</fullName>
    </submittedName>
</protein>
<dbReference type="SUPFAM" id="SSF54909">
    <property type="entry name" value="Dimeric alpha+beta barrel"/>
    <property type="match status" value="1"/>
</dbReference>
<evidence type="ECO:0000313" key="3">
    <source>
        <dbReference type="Proteomes" id="UP000199495"/>
    </source>
</evidence>
<dbReference type="PROSITE" id="PS51725">
    <property type="entry name" value="ABM"/>
    <property type="match status" value="1"/>
</dbReference>